<gene>
    <name evidence="1" type="ORF">KK062_06940</name>
</gene>
<sequence>METLRNAEPNDVRNILRHAVQTLRATVAPKQLSSEDLSDAVATLVQEFYQEAPPKPMRPVNVDKGRTQRAISVRMTRVVLGALLHVAAAQDIIAFKNPPDLCRRIAPGVSTLGLDSLQPESLLRAFRYPTAAAFRRVLTLCTKIIDYIKANRLAE</sequence>
<dbReference type="Proteomes" id="UP001319080">
    <property type="component" value="Unassembled WGS sequence"/>
</dbReference>
<dbReference type="AlphaFoldDB" id="A0AAP2DX21"/>
<keyword evidence="2" id="KW-1185">Reference proteome</keyword>
<reference evidence="1 2" key="1">
    <citation type="submission" date="2021-05" db="EMBL/GenBank/DDBJ databases">
        <title>A Polyphasic approach of four new species of the genus Ohtaekwangia: Ohtaekwangia histidinii sp. nov., Ohtaekwangia cretensis sp. nov., Ohtaekwangia indiensis sp. nov., Ohtaekwangia reichenbachii sp. nov. from diverse environment.</title>
        <authorList>
            <person name="Octaviana S."/>
        </authorList>
    </citation>
    <scope>NUCLEOTIDE SEQUENCE [LARGE SCALE GENOMIC DNA]</scope>
    <source>
        <strain evidence="1 2">PWU5</strain>
    </source>
</reference>
<organism evidence="1 2">
    <name type="scientific">Dawidia cretensis</name>
    <dbReference type="NCBI Taxonomy" id="2782350"/>
    <lineage>
        <taxon>Bacteria</taxon>
        <taxon>Pseudomonadati</taxon>
        <taxon>Bacteroidota</taxon>
        <taxon>Cytophagia</taxon>
        <taxon>Cytophagales</taxon>
        <taxon>Chryseotaleaceae</taxon>
        <taxon>Dawidia</taxon>
    </lineage>
</organism>
<comment type="caution">
    <text evidence="1">The sequence shown here is derived from an EMBL/GenBank/DDBJ whole genome shotgun (WGS) entry which is preliminary data.</text>
</comment>
<accession>A0AAP2DX21</accession>
<dbReference type="RefSeq" id="WP_254083540.1">
    <property type="nucleotide sequence ID" value="NZ_JAHESE010000004.1"/>
</dbReference>
<evidence type="ECO:0000313" key="1">
    <source>
        <dbReference type="EMBL" id="MBT1707949.1"/>
    </source>
</evidence>
<name>A0AAP2DX21_9BACT</name>
<protein>
    <submittedName>
        <fullName evidence="1">Uncharacterized protein</fullName>
    </submittedName>
</protein>
<dbReference type="EMBL" id="JAHESE010000004">
    <property type="protein sequence ID" value="MBT1707949.1"/>
    <property type="molecule type" value="Genomic_DNA"/>
</dbReference>
<evidence type="ECO:0000313" key="2">
    <source>
        <dbReference type="Proteomes" id="UP001319080"/>
    </source>
</evidence>
<proteinExistence type="predicted"/>